<evidence type="ECO:0000256" key="1">
    <source>
        <dbReference type="SAM" id="Coils"/>
    </source>
</evidence>
<feature type="compositionally biased region" description="Polar residues" evidence="2">
    <location>
        <begin position="45"/>
        <end position="61"/>
    </location>
</feature>
<feature type="region of interest" description="Disordered" evidence="2">
    <location>
        <begin position="45"/>
        <end position="74"/>
    </location>
</feature>
<keyword evidence="1" id="KW-0175">Coiled coil</keyword>
<feature type="coiled-coil region" evidence="1">
    <location>
        <begin position="90"/>
        <end position="117"/>
    </location>
</feature>
<reference evidence="3 4" key="1">
    <citation type="submission" date="2024-01" db="EMBL/GenBank/DDBJ databases">
        <title>The genomes of 5 underutilized Papilionoideae crops provide insights into root nodulation and disease resistance.</title>
        <authorList>
            <person name="Yuan L."/>
        </authorList>
    </citation>
    <scope>NUCLEOTIDE SEQUENCE [LARGE SCALE GENOMIC DNA]</scope>
    <source>
        <strain evidence="3">LY-2023</strain>
        <tissue evidence="3">Leaf</tissue>
    </source>
</reference>
<evidence type="ECO:0000313" key="3">
    <source>
        <dbReference type="EMBL" id="KAK7271500.1"/>
    </source>
</evidence>
<dbReference type="AlphaFoldDB" id="A0AAN9FCL2"/>
<dbReference type="Proteomes" id="UP001359559">
    <property type="component" value="Unassembled WGS sequence"/>
</dbReference>
<gene>
    <name evidence="3" type="ORF">RJT34_27458</name>
</gene>
<keyword evidence="4" id="KW-1185">Reference proteome</keyword>
<dbReference type="PANTHER" id="PTHR36386">
    <property type="entry name" value="OS06G0683900 PROTEIN"/>
    <property type="match status" value="1"/>
</dbReference>
<dbReference type="PANTHER" id="PTHR36386:SF1">
    <property type="entry name" value="OS06G0683900 PROTEIN"/>
    <property type="match status" value="1"/>
</dbReference>
<feature type="region of interest" description="Disordered" evidence="2">
    <location>
        <begin position="272"/>
        <end position="308"/>
    </location>
</feature>
<dbReference type="EMBL" id="JAYKXN010000007">
    <property type="protein sequence ID" value="KAK7271500.1"/>
    <property type="molecule type" value="Genomic_DNA"/>
</dbReference>
<evidence type="ECO:0000313" key="4">
    <source>
        <dbReference type="Proteomes" id="UP001359559"/>
    </source>
</evidence>
<feature type="compositionally biased region" description="Basic and acidic residues" evidence="2">
    <location>
        <begin position="293"/>
        <end position="302"/>
    </location>
</feature>
<comment type="caution">
    <text evidence="3">The sequence shown here is derived from an EMBL/GenBank/DDBJ whole genome shotgun (WGS) entry which is preliminary data.</text>
</comment>
<name>A0AAN9FCL2_CLITE</name>
<evidence type="ECO:0000256" key="2">
    <source>
        <dbReference type="SAM" id="MobiDB-lite"/>
    </source>
</evidence>
<accession>A0AAN9FCL2</accession>
<sequence length="366" mass="40988">MNTNKILHYSEPNHNSNTQLQVWNNAAFDDDDNDNDDYFPMKTSWSSSDCTKENLSPTALNSSPKPYKPKFKSHSTNKVKAFSSFADDRKKNIDDEIQEIETEIKRLTTRLDALRLEKAKRSALVEKRVGRVVPAKFMEPKQNGVVLKKPAEETPKPKRRGVSLGPAEIAGWVPPGKAEIAVTPAAQSRRKSCFWKLPEITEEERGKTYAGRVNSSATLGSRKGAKKKEEALVIEPKKLLFSEREKSVNVSYKKGLKQGRVVASRYNSSQCGDVKKRSLPENGGGSEVRVKKRWEIPNKSSEEEQEQGVSGVVFLPKIKTLKCVNESPRDSGAAKRVAELVGKKSYFCPDERDVSQVLDFAEEEEG</sequence>
<proteinExistence type="predicted"/>
<organism evidence="3 4">
    <name type="scientific">Clitoria ternatea</name>
    <name type="common">Butterfly pea</name>
    <dbReference type="NCBI Taxonomy" id="43366"/>
    <lineage>
        <taxon>Eukaryota</taxon>
        <taxon>Viridiplantae</taxon>
        <taxon>Streptophyta</taxon>
        <taxon>Embryophyta</taxon>
        <taxon>Tracheophyta</taxon>
        <taxon>Spermatophyta</taxon>
        <taxon>Magnoliopsida</taxon>
        <taxon>eudicotyledons</taxon>
        <taxon>Gunneridae</taxon>
        <taxon>Pentapetalae</taxon>
        <taxon>rosids</taxon>
        <taxon>fabids</taxon>
        <taxon>Fabales</taxon>
        <taxon>Fabaceae</taxon>
        <taxon>Papilionoideae</taxon>
        <taxon>50 kb inversion clade</taxon>
        <taxon>NPAAA clade</taxon>
        <taxon>indigoferoid/millettioid clade</taxon>
        <taxon>Phaseoleae</taxon>
        <taxon>Clitoria</taxon>
    </lineage>
</organism>
<protein>
    <submittedName>
        <fullName evidence="3">Uncharacterized protein</fullName>
    </submittedName>
</protein>